<reference evidence="3 4" key="1">
    <citation type="submission" date="2018-09" db="EMBL/GenBank/DDBJ databases">
        <title>Genomic investigation of the strawberry pathogen Phytophthora fragariae indicates pathogenicity is determined by transcriptional variation in three key races.</title>
        <authorList>
            <person name="Adams T.M."/>
            <person name="Armitage A.D."/>
            <person name="Sobczyk M.K."/>
            <person name="Bates H.J."/>
            <person name="Dunwell J.M."/>
            <person name="Nellist C.F."/>
            <person name="Harrison R.J."/>
        </authorList>
    </citation>
    <scope>NUCLEOTIDE SEQUENCE [LARGE SCALE GENOMIC DNA]</scope>
    <source>
        <strain evidence="2 4">BC-23</strain>
        <strain evidence="1 3">SCRP245</strain>
    </source>
</reference>
<comment type="caution">
    <text evidence="1">The sequence shown here is derived from an EMBL/GenBank/DDBJ whole genome shotgun (WGS) entry which is preliminary data.</text>
</comment>
<name>A0A6A3MM10_9STRA</name>
<dbReference type="Proteomes" id="UP000476176">
    <property type="component" value="Unassembled WGS sequence"/>
</dbReference>
<evidence type="ECO:0000313" key="2">
    <source>
        <dbReference type="EMBL" id="KAE9248267.1"/>
    </source>
</evidence>
<accession>A0A6A3MM10</accession>
<evidence type="ECO:0000313" key="4">
    <source>
        <dbReference type="Proteomes" id="UP000476176"/>
    </source>
</evidence>
<dbReference type="EMBL" id="QXFW01000032">
    <property type="protein sequence ID" value="KAE9029123.1"/>
    <property type="molecule type" value="Genomic_DNA"/>
</dbReference>
<dbReference type="Proteomes" id="UP000460718">
    <property type="component" value="Unassembled WGS sequence"/>
</dbReference>
<sequence length="100" mass="11140">MGTVDGGKHYARFHSMYFGAYVGKGIRMSNPIPTPDHMACLIRVRGGKYYLVFSTLKVFDQSAGTREGGMLSKSVKPSHRYFDPTPRASLLKILQLRSNA</sequence>
<protein>
    <submittedName>
        <fullName evidence="1">Uncharacterized protein</fullName>
    </submittedName>
</protein>
<organism evidence="1 3">
    <name type="scientific">Phytophthora fragariae</name>
    <dbReference type="NCBI Taxonomy" id="53985"/>
    <lineage>
        <taxon>Eukaryota</taxon>
        <taxon>Sar</taxon>
        <taxon>Stramenopiles</taxon>
        <taxon>Oomycota</taxon>
        <taxon>Peronosporomycetes</taxon>
        <taxon>Peronosporales</taxon>
        <taxon>Peronosporaceae</taxon>
        <taxon>Phytophthora</taxon>
    </lineage>
</organism>
<evidence type="ECO:0000313" key="3">
    <source>
        <dbReference type="Proteomes" id="UP000460718"/>
    </source>
</evidence>
<dbReference type="AlphaFoldDB" id="A0A6A3MM10"/>
<evidence type="ECO:0000313" key="1">
    <source>
        <dbReference type="EMBL" id="KAE9029123.1"/>
    </source>
</evidence>
<gene>
    <name evidence="2" type="ORF">PF004_g3950</name>
    <name evidence="1" type="ORF">PF011_g1215</name>
</gene>
<proteinExistence type="predicted"/>
<dbReference type="EMBL" id="QXGC01000130">
    <property type="protein sequence ID" value="KAE9248267.1"/>
    <property type="molecule type" value="Genomic_DNA"/>
</dbReference>